<keyword evidence="3" id="KW-1185">Reference proteome</keyword>
<feature type="domain" description="Reverse transcriptase zinc-binding" evidence="1">
    <location>
        <begin position="199"/>
        <end position="283"/>
    </location>
</feature>
<dbReference type="AlphaFoldDB" id="A0A078FT43"/>
<accession>A0A078FT43</accession>
<organism evidence="2 3">
    <name type="scientific">Brassica napus</name>
    <name type="common">Rape</name>
    <dbReference type="NCBI Taxonomy" id="3708"/>
    <lineage>
        <taxon>Eukaryota</taxon>
        <taxon>Viridiplantae</taxon>
        <taxon>Streptophyta</taxon>
        <taxon>Embryophyta</taxon>
        <taxon>Tracheophyta</taxon>
        <taxon>Spermatophyta</taxon>
        <taxon>Magnoliopsida</taxon>
        <taxon>eudicotyledons</taxon>
        <taxon>Gunneridae</taxon>
        <taxon>Pentapetalae</taxon>
        <taxon>rosids</taxon>
        <taxon>malvids</taxon>
        <taxon>Brassicales</taxon>
        <taxon>Brassicaceae</taxon>
        <taxon>Brassiceae</taxon>
        <taxon>Brassica</taxon>
    </lineage>
</organism>
<evidence type="ECO:0000259" key="1">
    <source>
        <dbReference type="Pfam" id="PF13966"/>
    </source>
</evidence>
<name>A0A078FT43_BRANA</name>
<dbReference type="PANTHER" id="PTHR33116">
    <property type="entry name" value="REVERSE TRANSCRIPTASE ZINC-BINDING DOMAIN-CONTAINING PROTEIN-RELATED-RELATED"/>
    <property type="match status" value="1"/>
</dbReference>
<evidence type="ECO:0000313" key="3">
    <source>
        <dbReference type="Proteomes" id="UP000028999"/>
    </source>
</evidence>
<evidence type="ECO:0000313" key="2">
    <source>
        <dbReference type="EMBL" id="CDY16069.1"/>
    </source>
</evidence>
<protein>
    <submittedName>
        <fullName evidence="2">BnaC08g40540D protein</fullName>
    </submittedName>
</protein>
<gene>
    <name evidence="2" type="primary">BnaC08g40540D</name>
    <name evidence="2" type="ORF">GSBRNA2T00090472001</name>
</gene>
<sequence>MCCAFLWKNKTSSASGARVSWASICKPKKEGGLGLRRLEEFEHAFALKRVWNLFSGAGSLWVAWLQSNVFTRRCYWSISDSQRLSPTVRSMIRIKGMVAEFLRCSIGDGRASSFWFDYWTDMRPLIEGFGPHGPRELLISFEDKVVAATENGEWALPPARSQQAETLQIVLSTMNPPRSSRGEDRFLWRNGEGRFVPKFSTKATWQAIRETAPTVQWYSMVWFKEEIPRCSFITWMAVLSRLPTKDRLASWGLAIPLQCVLCSAGQESHDHLFFQCSFVRDIWAHYCGSSIHVPPLSLQAVAGIVSSHQVVSSPGLPSVLKLLQQCIIYCVWRERNMRIFQQSSTSEAGVFARVDRLMRDRLISIPPSSPSSPSPLLVYFRLPPPVP</sequence>
<proteinExistence type="predicted"/>
<dbReference type="PANTHER" id="PTHR33116:SF84">
    <property type="entry name" value="RNA-DIRECTED DNA POLYMERASE"/>
    <property type="match status" value="1"/>
</dbReference>
<dbReference type="Pfam" id="PF13966">
    <property type="entry name" value="zf-RVT"/>
    <property type="match status" value="1"/>
</dbReference>
<dbReference type="EMBL" id="LK032060">
    <property type="protein sequence ID" value="CDY16069.1"/>
    <property type="molecule type" value="Genomic_DNA"/>
</dbReference>
<dbReference type="PaxDb" id="3708-A0A078FT43"/>
<dbReference type="Gramene" id="CDY16069">
    <property type="protein sequence ID" value="CDY16069"/>
    <property type="gene ID" value="GSBRNA2T00090472001"/>
</dbReference>
<dbReference type="Proteomes" id="UP000028999">
    <property type="component" value="Unassembled WGS sequence"/>
</dbReference>
<reference evidence="2 3" key="1">
    <citation type="journal article" date="2014" name="Science">
        <title>Plant genetics. Early allopolyploid evolution in the post-Neolithic Brassica napus oilseed genome.</title>
        <authorList>
            <person name="Chalhoub B."/>
            <person name="Denoeud F."/>
            <person name="Liu S."/>
            <person name="Parkin I.A."/>
            <person name="Tang H."/>
            <person name="Wang X."/>
            <person name="Chiquet J."/>
            <person name="Belcram H."/>
            <person name="Tong C."/>
            <person name="Samans B."/>
            <person name="Correa M."/>
            <person name="Da Silva C."/>
            <person name="Just J."/>
            <person name="Falentin C."/>
            <person name="Koh C.S."/>
            <person name="Le Clainche I."/>
            <person name="Bernard M."/>
            <person name="Bento P."/>
            <person name="Noel B."/>
            <person name="Labadie K."/>
            <person name="Alberti A."/>
            <person name="Charles M."/>
            <person name="Arnaud D."/>
            <person name="Guo H."/>
            <person name="Daviaud C."/>
            <person name="Alamery S."/>
            <person name="Jabbari K."/>
            <person name="Zhao M."/>
            <person name="Edger P.P."/>
            <person name="Chelaifa H."/>
            <person name="Tack D."/>
            <person name="Lassalle G."/>
            <person name="Mestiri I."/>
            <person name="Schnel N."/>
            <person name="Le Paslier M.C."/>
            <person name="Fan G."/>
            <person name="Renault V."/>
            <person name="Bayer P.E."/>
            <person name="Golicz A.A."/>
            <person name="Manoli S."/>
            <person name="Lee T.H."/>
            <person name="Thi V.H."/>
            <person name="Chalabi S."/>
            <person name="Hu Q."/>
            <person name="Fan C."/>
            <person name="Tollenaere R."/>
            <person name="Lu Y."/>
            <person name="Battail C."/>
            <person name="Shen J."/>
            <person name="Sidebottom C.H."/>
            <person name="Wang X."/>
            <person name="Canaguier A."/>
            <person name="Chauveau A."/>
            <person name="Berard A."/>
            <person name="Deniot G."/>
            <person name="Guan M."/>
            <person name="Liu Z."/>
            <person name="Sun F."/>
            <person name="Lim Y.P."/>
            <person name="Lyons E."/>
            <person name="Town C.D."/>
            <person name="Bancroft I."/>
            <person name="Wang X."/>
            <person name="Meng J."/>
            <person name="Ma J."/>
            <person name="Pires J.C."/>
            <person name="King G.J."/>
            <person name="Brunel D."/>
            <person name="Delourme R."/>
            <person name="Renard M."/>
            <person name="Aury J.M."/>
            <person name="Adams K.L."/>
            <person name="Batley J."/>
            <person name="Snowdon R.J."/>
            <person name="Tost J."/>
            <person name="Edwards D."/>
            <person name="Zhou Y."/>
            <person name="Hua W."/>
            <person name="Sharpe A.G."/>
            <person name="Paterson A.H."/>
            <person name="Guan C."/>
            <person name="Wincker P."/>
        </authorList>
    </citation>
    <scope>NUCLEOTIDE SEQUENCE [LARGE SCALE GENOMIC DNA]</scope>
    <source>
        <strain evidence="3">cv. Darmor-bzh</strain>
    </source>
</reference>
<dbReference type="OMA" id="FITWMAV"/>
<dbReference type="InterPro" id="IPR026960">
    <property type="entry name" value="RVT-Znf"/>
</dbReference>
<dbReference type="STRING" id="3708.A0A078FT43"/>